<dbReference type="Proteomes" id="UP001497453">
    <property type="component" value="Chromosome 8"/>
</dbReference>
<dbReference type="SUPFAM" id="SSF53448">
    <property type="entry name" value="Nucleotide-diphospho-sugar transferases"/>
    <property type="match status" value="1"/>
</dbReference>
<sequence length="826" mass="93181">MSPIKRRTLCQNVSFYFRTLSLFSFLSLSCWCFSKVYYRAQDLRSPYIQDDGIPTMTTIFEDVVADTMFHMHETMSPYSTRLAAYNDDLLLPMTESDRSMSVVLPVQADSVSSMTSTLLYLLQNPLQTTEVILVAPSALHATIRSILRNILTTTESHVDFDISIFAWSAELNDEALAVLDVASQVVSEKILFLDSSGFVHLRPDTIRHITDPPSLDLPAGPRAYDFSGNDFVCFSPAQSQIRGFLIPPLVIPTSLISDVEDLQREHTYGTWAALAESVSSSEFDETTGIVVGLVAAGSSFCSSEHAHSLSNATLPFLTAEHSSSRMPVNETDSKPVQDGTFAFVFPLYENLVHLLPIVCRIRKQGHNVHALISTPVPGEYVLPSCTLDVATISESSSMDDMGTALSEWILTLPSLPDVIVTPAQDHAVLIALDFVLRRYSSLSITHVRFPPTDLPLCDWMGSLSLEEWRNWHKPRVDISVITNDRPESLKRLLKSLSSARFFGDSVNLRINLEQTADAETLRIVGEFQWNHGSVSIHRRVIHGGLLPAVVESWYPRSNHSYGLILEDDVELSPLFYAWVKTSLLHYRYGDIKDHSRRLFGVSLYQQKNLELRPEGRHRFSPRLTFASASLPNLNTPYLSQIPCSWGAVYFPEHWQEFHEYLSLRLSGSHPKLPIDSIVTPGVRSNKWTRSWKKYFIEMAFLRGYMMLYPNYQDYLSLSTNHLEVGSHVKDMPMDAYMQKQKLFLLPLLQLPDVKAGEHVETGLLDLPDERMPAWNDLPTLDLLGLLADSDTLRKRGLMRTREIFGCEPGSTVPNAGRFLVPSWLCR</sequence>
<dbReference type="PROSITE" id="PS51257">
    <property type="entry name" value="PROKAR_LIPOPROTEIN"/>
    <property type="match status" value="1"/>
</dbReference>
<keyword evidence="2" id="KW-1185">Reference proteome</keyword>
<protein>
    <submittedName>
        <fullName evidence="1">Uncharacterized protein</fullName>
    </submittedName>
</protein>
<name>A0ABP1E625_9APHY</name>
<evidence type="ECO:0000313" key="2">
    <source>
        <dbReference type="Proteomes" id="UP001497453"/>
    </source>
</evidence>
<proteinExistence type="predicted"/>
<organism evidence="1 2">
    <name type="scientific">Somion occarium</name>
    <dbReference type="NCBI Taxonomy" id="3059160"/>
    <lineage>
        <taxon>Eukaryota</taxon>
        <taxon>Fungi</taxon>
        <taxon>Dikarya</taxon>
        <taxon>Basidiomycota</taxon>
        <taxon>Agaricomycotina</taxon>
        <taxon>Agaricomycetes</taxon>
        <taxon>Polyporales</taxon>
        <taxon>Cerrenaceae</taxon>
        <taxon>Somion</taxon>
    </lineage>
</organism>
<dbReference type="PANTHER" id="PTHR33604:SF3">
    <property type="entry name" value="OSJNBA0004B13.7 PROTEIN"/>
    <property type="match status" value="1"/>
</dbReference>
<accession>A0ABP1E625</accession>
<dbReference type="PANTHER" id="PTHR33604">
    <property type="entry name" value="OSJNBA0004B13.7 PROTEIN"/>
    <property type="match status" value="1"/>
</dbReference>
<dbReference type="Gene3D" id="3.90.550.10">
    <property type="entry name" value="Spore Coat Polysaccharide Biosynthesis Protein SpsA, Chain A"/>
    <property type="match status" value="1"/>
</dbReference>
<evidence type="ECO:0000313" key="1">
    <source>
        <dbReference type="EMBL" id="CAL1714658.1"/>
    </source>
</evidence>
<dbReference type="EMBL" id="OZ037951">
    <property type="protein sequence ID" value="CAL1714658.1"/>
    <property type="molecule type" value="Genomic_DNA"/>
</dbReference>
<dbReference type="InterPro" id="IPR029044">
    <property type="entry name" value="Nucleotide-diphossugar_trans"/>
</dbReference>
<gene>
    <name evidence="1" type="ORF">GFSPODELE1_LOCUS9868</name>
</gene>
<reference evidence="2" key="1">
    <citation type="submission" date="2024-04" db="EMBL/GenBank/DDBJ databases">
        <authorList>
            <person name="Shaw F."/>
            <person name="Minotto A."/>
        </authorList>
    </citation>
    <scope>NUCLEOTIDE SEQUENCE [LARGE SCALE GENOMIC DNA]</scope>
</reference>